<comment type="caution">
    <text evidence="4">The sequence shown here is derived from an EMBL/GenBank/DDBJ whole genome shotgun (WGS) entry which is preliminary data.</text>
</comment>
<dbReference type="SUPFAM" id="SSF52540">
    <property type="entry name" value="P-loop containing nucleoside triphosphate hydrolases"/>
    <property type="match status" value="1"/>
</dbReference>
<dbReference type="Pfam" id="PF13191">
    <property type="entry name" value="AAA_16"/>
    <property type="match status" value="1"/>
</dbReference>
<accession>A0A8J3NQI6</accession>
<dbReference type="Pfam" id="PF00196">
    <property type="entry name" value="GerE"/>
    <property type="match status" value="1"/>
</dbReference>
<proteinExistence type="predicted"/>
<dbReference type="InterPro" id="IPR016032">
    <property type="entry name" value="Sig_transdc_resp-reg_C-effctor"/>
</dbReference>
<dbReference type="PROSITE" id="PS00622">
    <property type="entry name" value="HTH_LUXR_1"/>
    <property type="match status" value="1"/>
</dbReference>
<dbReference type="GO" id="GO:0003677">
    <property type="term" value="F:DNA binding"/>
    <property type="evidence" value="ECO:0007669"/>
    <property type="project" value="InterPro"/>
</dbReference>
<dbReference type="PANTHER" id="PTHR16305">
    <property type="entry name" value="TESTICULAR SOLUBLE ADENYLYL CYCLASE"/>
    <property type="match status" value="1"/>
</dbReference>
<dbReference type="RefSeq" id="WP_191838152.1">
    <property type="nucleotide sequence ID" value="NZ_BAAALB010000003.1"/>
</dbReference>
<dbReference type="InterPro" id="IPR000792">
    <property type="entry name" value="Tscrpt_reg_LuxR_C"/>
</dbReference>
<dbReference type="PANTHER" id="PTHR16305:SF35">
    <property type="entry name" value="TRANSCRIPTIONAL ACTIVATOR DOMAIN"/>
    <property type="match status" value="1"/>
</dbReference>
<dbReference type="GO" id="GO:0005737">
    <property type="term" value="C:cytoplasm"/>
    <property type="evidence" value="ECO:0007669"/>
    <property type="project" value="TreeGrafter"/>
</dbReference>
<evidence type="ECO:0000256" key="2">
    <source>
        <dbReference type="ARBA" id="ARBA00022840"/>
    </source>
</evidence>
<dbReference type="InterPro" id="IPR036388">
    <property type="entry name" value="WH-like_DNA-bd_sf"/>
</dbReference>
<dbReference type="PRINTS" id="PR00038">
    <property type="entry name" value="HTHLUXR"/>
</dbReference>
<dbReference type="Proteomes" id="UP000619293">
    <property type="component" value="Unassembled WGS sequence"/>
</dbReference>
<dbReference type="GO" id="GO:0006355">
    <property type="term" value="P:regulation of DNA-templated transcription"/>
    <property type="evidence" value="ECO:0007669"/>
    <property type="project" value="InterPro"/>
</dbReference>
<dbReference type="Gene3D" id="1.10.10.10">
    <property type="entry name" value="Winged helix-like DNA-binding domain superfamily/Winged helix DNA-binding domain"/>
    <property type="match status" value="1"/>
</dbReference>
<dbReference type="SUPFAM" id="SSF48452">
    <property type="entry name" value="TPR-like"/>
    <property type="match status" value="1"/>
</dbReference>
<organism evidence="4 5">
    <name type="scientific">Catellatospora chokoriensis</name>
    <dbReference type="NCBI Taxonomy" id="310353"/>
    <lineage>
        <taxon>Bacteria</taxon>
        <taxon>Bacillati</taxon>
        <taxon>Actinomycetota</taxon>
        <taxon>Actinomycetes</taxon>
        <taxon>Micromonosporales</taxon>
        <taxon>Micromonosporaceae</taxon>
        <taxon>Catellatospora</taxon>
    </lineage>
</organism>
<dbReference type="GO" id="GO:0005524">
    <property type="term" value="F:ATP binding"/>
    <property type="evidence" value="ECO:0007669"/>
    <property type="project" value="UniProtKB-KW"/>
</dbReference>
<protein>
    <submittedName>
        <fullName evidence="4">LuxR family transcriptional regulator</fullName>
    </submittedName>
</protein>
<dbReference type="Gene3D" id="1.25.40.10">
    <property type="entry name" value="Tetratricopeptide repeat domain"/>
    <property type="match status" value="1"/>
</dbReference>
<evidence type="ECO:0000313" key="5">
    <source>
        <dbReference type="Proteomes" id="UP000619293"/>
    </source>
</evidence>
<dbReference type="InterPro" id="IPR041664">
    <property type="entry name" value="AAA_16"/>
</dbReference>
<reference evidence="4 5" key="1">
    <citation type="submission" date="2021-01" db="EMBL/GenBank/DDBJ databases">
        <title>Whole genome shotgun sequence of Catellatospora chokoriensis NBRC 107358.</title>
        <authorList>
            <person name="Komaki H."/>
            <person name="Tamura T."/>
        </authorList>
    </citation>
    <scope>NUCLEOTIDE SEQUENCE [LARGE SCALE GENOMIC DNA]</scope>
    <source>
        <strain evidence="4 5">NBRC 107358</strain>
    </source>
</reference>
<dbReference type="SMART" id="SM00421">
    <property type="entry name" value="HTH_LUXR"/>
    <property type="match status" value="1"/>
</dbReference>
<feature type="domain" description="HTH luxR-type" evidence="3">
    <location>
        <begin position="859"/>
        <end position="924"/>
    </location>
</feature>
<dbReference type="InterPro" id="IPR011990">
    <property type="entry name" value="TPR-like_helical_dom_sf"/>
</dbReference>
<evidence type="ECO:0000256" key="1">
    <source>
        <dbReference type="ARBA" id="ARBA00022741"/>
    </source>
</evidence>
<keyword evidence="1" id="KW-0547">Nucleotide-binding</keyword>
<dbReference type="EMBL" id="BONG01000011">
    <property type="protein sequence ID" value="GIF88945.1"/>
    <property type="molecule type" value="Genomic_DNA"/>
</dbReference>
<name>A0A8J3NQI6_9ACTN</name>
<dbReference type="PROSITE" id="PS50043">
    <property type="entry name" value="HTH_LUXR_2"/>
    <property type="match status" value="1"/>
</dbReference>
<evidence type="ECO:0000313" key="4">
    <source>
        <dbReference type="EMBL" id="GIF88945.1"/>
    </source>
</evidence>
<keyword evidence="2" id="KW-0067">ATP-binding</keyword>
<dbReference type="SUPFAM" id="SSF46894">
    <property type="entry name" value="C-terminal effector domain of the bipartite response regulators"/>
    <property type="match status" value="1"/>
</dbReference>
<dbReference type="CDD" id="cd06170">
    <property type="entry name" value="LuxR_C_like"/>
    <property type="match status" value="1"/>
</dbReference>
<gene>
    <name evidence="4" type="ORF">Cch02nite_23890</name>
</gene>
<keyword evidence="5" id="KW-1185">Reference proteome</keyword>
<dbReference type="GO" id="GO:0004016">
    <property type="term" value="F:adenylate cyclase activity"/>
    <property type="evidence" value="ECO:0007669"/>
    <property type="project" value="TreeGrafter"/>
</dbReference>
<dbReference type="AlphaFoldDB" id="A0A8J3NQI6"/>
<dbReference type="InterPro" id="IPR027417">
    <property type="entry name" value="P-loop_NTPase"/>
</dbReference>
<sequence>MPMTLFGREPQVRLLQSAADEAAAGRGSATLVEGESGIGKSALLDTVAAYCDRLGMRVLRAAGEQLEQDLPFAVAGACLDVLTTGGEPGRARVAALLRGEGADRQPGAAGHDFVVTEAMLDLVDEWCAAGPVAVIVDDVQWADPQSIVVLHRLCRGIGQYPLLVVISAAPEPRGEAMGALVRSMVAKGAQRMTLPPLAQQAAAELVEAAVGAPPGPQLARLVAAAGGHPLYLAELVAGLARDGALRISGGRAETDLDTPPAASLQAMIMSRLGPLPSPTQAVLHKAAALGGPVDLPLLAAVLDLPVLELADACAAATGAGLLVETEAGLQFRHDLIRQGLAGQTPSPVRGALHLRAAQVLMDRGADVERIAEHLAQADRAEHGQWLMDVAPQLTVRAPALAVTLLRAAAADAADEATATSLNIALIRALLWAGQTDEAEQILHDQLAAYQSSAVRTQLLELRMDGYFRQGRLQQAAAAGEDAARLAPVHPGRLFGFAAVCRLLLGEFGEGDRLAGEALRSGLASGDVVAQAYGHNTLAVLRFAQNRVQEALDLNADAMKALDHTYGGLIVDPLVVRAMCLFAQDHPAELDQVLDAATRRNHDTGGFYLTTAQLLRANVLFLRGRWDDALAEIRTSLDSPDPLCQSPALHGLAAMVAMHRGQTRTLDAELATLATSTPLETRFTAPLRWAHALAAETDSGPGAALDILYPLWEQPPTFSPRCIGYRLCADLARFAHAAGDAARLQDLADTTAELLAGQPIASLEGTVAFCRGLRHDDPSQLLAAAASFAQADWPLYEGYAREHAAVVLAEDGRLKPARDELASAVALYTGLDAARDIDRARARARQAGIRQGVRGPRGRPKHGWAALSDTEYKVAMAVAEGRSNPDIAAQMFLSPRTVQSHVSSILAKLGLRSRVEIAVGAASVEHRESTAGRRTPDGEPAR</sequence>
<evidence type="ECO:0000259" key="3">
    <source>
        <dbReference type="PROSITE" id="PS50043"/>
    </source>
</evidence>